<dbReference type="Pfam" id="PF00805">
    <property type="entry name" value="Pentapeptide"/>
    <property type="match status" value="1"/>
</dbReference>
<dbReference type="Gene3D" id="2.160.20.80">
    <property type="entry name" value="E3 ubiquitin-protein ligase SopA"/>
    <property type="match status" value="1"/>
</dbReference>
<sequence>MHRLYIAASRRQQDEEVRQDAIYAAYIKDMRESLMETNDNNDKTEHQKFARAQTLSALRQLDSKRKTYIIQFLVEAELLSTKKESIDLSGADLDDIVLSGNIDSLYDLKSINLCNIIMTNATFIYVDLFNTDFSGSTLTGSCFVNVFLYSTNFDNCQLSQTYIDDIGGDLIVNIGNANLRGAIFRVLDYHLYNTILPNGSYMNSYWSIIDIDHFNNENLVKNGDAEVGECKGYISSANGPPFA</sequence>
<evidence type="ECO:0000313" key="3">
    <source>
        <dbReference type="Proteomes" id="UP000663829"/>
    </source>
</evidence>
<dbReference type="SUPFAM" id="SSF141571">
    <property type="entry name" value="Pentapeptide repeat-like"/>
    <property type="match status" value="1"/>
</dbReference>
<protein>
    <recommendedName>
        <fullName evidence="4">Pentapeptide repeat-containing protein</fullName>
    </recommendedName>
</protein>
<proteinExistence type="predicted"/>
<accession>A0A815X201</accession>
<name>A0A815X201_9BILA</name>
<dbReference type="Proteomes" id="UP000681722">
    <property type="component" value="Unassembled WGS sequence"/>
</dbReference>
<keyword evidence="3" id="KW-1185">Reference proteome</keyword>
<dbReference type="EMBL" id="CAJOBC010092423">
    <property type="protein sequence ID" value="CAF4409188.1"/>
    <property type="molecule type" value="Genomic_DNA"/>
</dbReference>
<evidence type="ECO:0000313" key="2">
    <source>
        <dbReference type="EMBL" id="CAF4409188.1"/>
    </source>
</evidence>
<evidence type="ECO:0008006" key="4">
    <source>
        <dbReference type="Google" id="ProtNLM"/>
    </source>
</evidence>
<reference evidence="1" key="1">
    <citation type="submission" date="2021-02" db="EMBL/GenBank/DDBJ databases">
        <authorList>
            <person name="Nowell W R."/>
        </authorList>
    </citation>
    <scope>NUCLEOTIDE SEQUENCE</scope>
</reference>
<organism evidence="1 3">
    <name type="scientific">Didymodactylos carnosus</name>
    <dbReference type="NCBI Taxonomy" id="1234261"/>
    <lineage>
        <taxon>Eukaryota</taxon>
        <taxon>Metazoa</taxon>
        <taxon>Spiralia</taxon>
        <taxon>Gnathifera</taxon>
        <taxon>Rotifera</taxon>
        <taxon>Eurotatoria</taxon>
        <taxon>Bdelloidea</taxon>
        <taxon>Philodinida</taxon>
        <taxon>Philodinidae</taxon>
        <taxon>Didymodactylos</taxon>
    </lineage>
</organism>
<evidence type="ECO:0000313" key="1">
    <source>
        <dbReference type="EMBL" id="CAF1548349.1"/>
    </source>
</evidence>
<dbReference type="InterPro" id="IPR001646">
    <property type="entry name" value="5peptide_repeat"/>
</dbReference>
<dbReference type="Proteomes" id="UP000663829">
    <property type="component" value="Unassembled WGS sequence"/>
</dbReference>
<dbReference type="AlphaFoldDB" id="A0A815X201"/>
<comment type="caution">
    <text evidence="1">The sequence shown here is derived from an EMBL/GenBank/DDBJ whole genome shotgun (WGS) entry which is preliminary data.</text>
</comment>
<dbReference type="EMBL" id="CAJNOQ010026755">
    <property type="protein sequence ID" value="CAF1548349.1"/>
    <property type="molecule type" value="Genomic_DNA"/>
</dbReference>
<dbReference type="OrthoDB" id="9989223at2759"/>
<gene>
    <name evidence="1" type="ORF">GPM918_LOCUS39045</name>
    <name evidence="2" type="ORF">SRO942_LOCUS39901</name>
</gene>